<reference evidence="3" key="1">
    <citation type="submission" date="2016-06" db="UniProtKB">
        <authorList>
            <consortium name="WormBaseParasite"/>
        </authorList>
    </citation>
    <scope>IDENTIFICATION</scope>
</reference>
<dbReference type="WBParaSite" id="SSLN_0000431301-mRNA-1">
    <property type="protein sequence ID" value="SSLN_0000431301-mRNA-1"/>
    <property type="gene ID" value="SSLN_0000431301"/>
</dbReference>
<keyword evidence="2" id="KW-1185">Reference proteome</keyword>
<organism evidence="3">
    <name type="scientific">Schistocephalus solidus</name>
    <name type="common">Tapeworm</name>
    <dbReference type="NCBI Taxonomy" id="70667"/>
    <lineage>
        <taxon>Eukaryota</taxon>
        <taxon>Metazoa</taxon>
        <taxon>Spiralia</taxon>
        <taxon>Lophotrochozoa</taxon>
        <taxon>Platyhelminthes</taxon>
        <taxon>Cestoda</taxon>
        <taxon>Eucestoda</taxon>
        <taxon>Diphyllobothriidea</taxon>
        <taxon>Diphyllobothriidae</taxon>
        <taxon>Schistocephalus</taxon>
    </lineage>
</organism>
<gene>
    <name evidence="1" type="ORF">SSLN_LOCUS4169</name>
</gene>
<dbReference type="EMBL" id="UYSU01032770">
    <property type="protein sequence ID" value="VDL90554.1"/>
    <property type="molecule type" value="Genomic_DNA"/>
</dbReference>
<evidence type="ECO:0000313" key="1">
    <source>
        <dbReference type="EMBL" id="VDL90554.1"/>
    </source>
</evidence>
<dbReference type="AlphaFoldDB" id="A0A183SIX1"/>
<name>A0A183SIX1_SCHSO</name>
<evidence type="ECO:0000313" key="2">
    <source>
        <dbReference type="Proteomes" id="UP000275846"/>
    </source>
</evidence>
<dbReference type="Proteomes" id="UP000275846">
    <property type="component" value="Unassembled WGS sequence"/>
</dbReference>
<proteinExistence type="predicted"/>
<sequence>MPRRQRPCRQPRVLACAHQISHARAKPHIALTPGPFYTPPLLLETVRPVASHPLALGGFLASRPDHLPLPPNTES</sequence>
<reference evidence="1 2" key="2">
    <citation type="submission" date="2018-11" db="EMBL/GenBank/DDBJ databases">
        <authorList>
            <consortium name="Pathogen Informatics"/>
        </authorList>
    </citation>
    <scope>NUCLEOTIDE SEQUENCE [LARGE SCALE GENOMIC DNA]</scope>
    <source>
        <strain evidence="1 2">NST_G2</strain>
    </source>
</reference>
<accession>A0A183SIX1</accession>
<protein>
    <submittedName>
        <fullName evidence="1 3">Uncharacterized protein</fullName>
    </submittedName>
</protein>
<evidence type="ECO:0000313" key="3">
    <source>
        <dbReference type="WBParaSite" id="SSLN_0000431301-mRNA-1"/>
    </source>
</evidence>